<evidence type="ECO:0000313" key="4">
    <source>
        <dbReference type="EMBL" id="NMF64901.1"/>
    </source>
</evidence>
<dbReference type="SUPFAM" id="SSF56112">
    <property type="entry name" value="Protein kinase-like (PK-like)"/>
    <property type="match status" value="1"/>
</dbReference>
<dbReference type="Proteomes" id="UP000762253">
    <property type="component" value="Unassembled WGS sequence"/>
</dbReference>
<dbReference type="GO" id="GO:0016301">
    <property type="term" value="F:kinase activity"/>
    <property type="evidence" value="ECO:0007669"/>
    <property type="project" value="UniProtKB-KW"/>
</dbReference>
<dbReference type="EMBL" id="QMEC01000081">
    <property type="protein sequence ID" value="NMF64901.1"/>
    <property type="molecule type" value="Genomic_DNA"/>
</dbReference>
<sequence length="548" mass="61709">MFLTQTVPRQREIIEVLLRNGWDYMRRVLTGGKADEPQLPTPAVLKNILVDLGPVYIKLGQLMSTRPDLLSAGYIEELSTLQDEVPAVPWADVEVLIRKQLKRPLEETFSTINAIPVAAGSIAQTHKATLVDGREVALKVQRPGIDLTVPQDIALIQGIADLVARTEFGQNYEIKAIAEEFTKALEDELDFTREASFTDQLRRNLSHSRWFDPTQLVVAEIFWDLTTPKLLVMEWLNGGPLLQADLESDNNGKDPAEKRKEITTLLFRAFFQQLYIDGFFHADPHPGNLFYLKDGRVALLDCGMVGRLDPRTQGILVEMLLAIVDLDAQRCAQLTLQLAESTQPVILVKLENDYDRMLRKYYNLSVSQINFSQIIYELLQVARNNKIRLPSNMGLYAKTLANLEGVARGFNPELNFLDEIQPLLTDVFRQQLLGENPVRSLLRTALDVKSLSLQSPRLLEFLLERITSETLQWNISLRGLDSLRRTADDAANRLSFSILVGSLIMGAAIISSNAQTSQLLFLSNVLFATASFLGLWLIISILRSGRLR</sequence>
<keyword evidence="2" id="KW-1133">Transmembrane helix</keyword>
<dbReference type="RefSeq" id="WP_169266489.1">
    <property type="nucleotide sequence ID" value="NZ_QMEC01000081.1"/>
</dbReference>
<accession>A0ABX1MCX6</accession>
<organism evidence="4 5">
    <name type="scientific">Brasilonema octagenarum UFV-OR1</name>
    <dbReference type="NCBI Taxonomy" id="417115"/>
    <lineage>
        <taxon>Bacteria</taxon>
        <taxon>Bacillati</taxon>
        <taxon>Cyanobacteriota</taxon>
        <taxon>Cyanophyceae</taxon>
        <taxon>Nostocales</taxon>
        <taxon>Scytonemataceae</taxon>
        <taxon>Brasilonema</taxon>
        <taxon>Octagenarum group</taxon>
    </lineage>
</organism>
<name>A0ABX1MCX6_9CYAN</name>
<dbReference type="InterPro" id="IPR050154">
    <property type="entry name" value="UbiB_kinase"/>
</dbReference>
<dbReference type="Pfam" id="PF03109">
    <property type="entry name" value="ABC1"/>
    <property type="match status" value="1"/>
</dbReference>
<feature type="transmembrane region" description="Helical" evidence="2">
    <location>
        <begin position="494"/>
        <end position="514"/>
    </location>
</feature>
<dbReference type="PANTHER" id="PTHR10566:SF113">
    <property type="entry name" value="PROTEIN ACTIVITY OF BC1 COMPLEX KINASE 7, CHLOROPLASTIC"/>
    <property type="match status" value="1"/>
</dbReference>
<dbReference type="InterPro" id="IPR004147">
    <property type="entry name" value="ABC1_dom"/>
</dbReference>
<feature type="transmembrane region" description="Helical" evidence="2">
    <location>
        <begin position="520"/>
        <end position="542"/>
    </location>
</feature>
<reference evidence="4 5" key="1">
    <citation type="submission" date="2018-06" db="EMBL/GenBank/DDBJ databases">
        <title>Comparative genomics of Brasilonema spp. strains.</title>
        <authorList>
            <person name="Alvarenga D.O."/>
            <person name="Fiore M.F."/>
            <person name="Varani A.M."/>
        </authorList>
    </citation>
    <scope>NUCLEOTIDE SEQUENCE [LARGE SCALE GENOMIC DNA]</scope>
    <source>
        <strain evidence="4 5">UFV-OR1</strain>
    </source>
</reference>
<proteinExistence type="inferred from homology"/>
<dbReference type="InterPro" id="IPR011009">
    <property type="entry name" value="Kinase-like_dom_sf"/>
</dbReference>
<evidence type="ECO:0000313" key="5">
    <source>
        <dbReference type="Proteomes" id="UP000762253"/>
    </source>
</evidence>
<keyword evidence="2" id="KW-0812">Transmembrane</keyword>
<comment type="similarity">
    <text evidence="1">Belongs to the protein kinase superfamily. ADCK protein kinase family.</text>
</comment>
<gene>
    <name evidence="4" type="ORF">DP115_19845</name>
</gene>
<keyword evidence="2" id="KW-0472">Membrane</keyword>
<keyword evidence="5" id="KW-1185">Reference proteome</keyword>
<keyword evidence="4" id="KW-0418">Kinase</keyword>
<dbReference type="PANTHER" id="PTHR10566">
    <property type="entry name" value="CHAPERONE-ACTIVITY OF BC1 COMPLEX CABC1 -RELATED"/>
    <property type="match status" value="1"/>
</dbReference>
<dbReference type="CDD" id="cd05121">
    <property type="entry name" value="ABC1_ADCK3-like"/>
    <property type="match status" value="1"/>
</dbReference>
<evidence type="ECO:0000256" key="2">
    <source>
        <dbReference type="SAM" id="Phobius"/>
    </source>
</evidence>
<feature type="domain" description="ABC1 atypical kinase-like" evidence="3">
    <location>
        <begin position="81"/>
        <end position="334"/>
    </location>
</feature>
<comment type="caution">
    <text evidence="4">The sequence shown here is derived from an EMBL/GenBank/DDBJ whole genome shotgun (WGS) entry which is preliminary data.</text>
</comment>
<evidence type="ECO:0000259" key="3">
    <source>
        <dbReference type="Pfam" id="PF03109"/>
    </source>
</evidence>
<evidence type="ECO:0000256" key="1">
    <source>
        <dbReference type="ARBA" id="ARBA00009670"/>
    </source>
</evidence>
<protein>
    <submittedName>
        <fullName evidence="4">AarF/ABC1/UbiB kinase family protein</fullName>
    </submittedName>
</protein>
<keyword evidence="4" id="KW-0808">Transferase</keyword>